<organism evidence="6 7">
    <name type="scientific">Pandoraea captiosa</name>
    <dbReference type="NCBI Taxonomy" id="2508302"/>
    <lineage>
        <taxon>Bacteria</taxon>
        <taxon>Pseudomonadati</taxon>
        <taxon>Pseudomonadota</taxon>
        <taxon>Betaproteobacteria</taxon>
        <taxon>Burkholderiales</taxon>
        <taxon>Burkholderiaceae</taxon>
        <taxon>Pandoraea</taxon>
    </lineage>
</organism>
<dbReference type="AlphaFoldDB" id="A0A5E5ADJ4"/>
<feature type="transmembrane region" description="Helical" evidence="5">
    <location>
        <begin position="12"/>
        <end position="34"/>
    </location>
</feature>
<accession>A0A5E5ADJ4</accession>
<dbReference type="EMBL" id="CABPSQ010000008">
    <property type="protein sequence ID" value="VVE71157.1"/>
    <property type="molecule type" value="Genomic_DNA"/>
</dbReference>
<keyword evidence="7" id="KW-1185">Reference proteome</keyword>
<dbReference type="OrthoDB" id="6054096at2"/>
<evidence type="ECO:0000313" key="6">
    <source>
        <dbReference type="EMBL" id="VVE71157.1"/>
    </source>
</evidence>
<feature type="transmembrane region" description="Helical" evidence="5">
    <location>
        <begin position="46"/>
        <end position="67"/>
    </location>
</feature>
<keyword evidence="2 5" id="KW-0812">Transmembrane</keyword>
<dbReference type="Pfam" id="PF07869">
    <property type="entry name" value="DUF1656"/>
    <property type="match status" value="1"/>
</dbReference>
<reference evidence="6 7" key="1">
    <citation type="submission" date="2019-08" db="EMBL/GenBank/DDBJ databases">
        <authorList>
            <person name="Peeters C."/>
        </authorList>
    </citation>
    <scope>NUCLEOTIDE SEQUENCE [LARGE SCALE GENOMIC DNA]</scope>
    <source>
        <strain evidence="6 7">LMG 31118</strain>
    </source>
</reference>
<evidence type="ECO:0000256" key="2">
    <source>
        <dbReference type="ARBA" id="ARBA00022692"/>
    </source>
</evidence>
<dbReference type="RefSeq" id="WP_150626595.1">
    <property type="nucleotide sequence ID" value="NZ_CABPSQ010000008.1"/>
</dbReference>
<proteinExistence type="predicted"/>
<gene>
    <name evidence="6" type="ORF">PCA31118_03750</name>
</gene>
<evidence type="ECO:0000256" key="1">
    <source>
        <dbReference type="ARBA" id="ARBA00022475"/>
    </source>
</evidence>
<evidence type="ECO:0000256" key="3">
    <source>
        <dbReference type="ARBA" id="ARBA00022989"/>
    </source>
</evidence>
<evidence type="ECO:0000256" key="5">
    <source>
        <dbReference type="SAM" id="Phobius"/>
    </source>
</evidence>
<name>A0A5E5ADJ4_9BURK</name>
<evidence type="ECO:0000256" key="4">
    <source>
        <dbReference type="ARBA" id="ARBA00023136"/>
    </source>
</evidence>
<keyword evidence="3 5" id="KW-1133">Transmembrane helix</keyword>
<protein>
    <submittedName>
        <fullName evidence="6">Membrane protein</fullName>
    </submittedName>
</protein>
<evidence type="ECO:0000313" key="7">
    <source>
        <dbReference type="Proteomes" id="UP000414136"/>
    </source>
</evidence>
<keyword evidence="1" id="KW-1003">Cell membrane</keyword>
<sequence>MSGEISIDGVFVPSLLAISVLALVLSVLASRCLASFGLHRWFAWRPVVGISIFVILFGLLIQLAHLFEN</sequence>
<dbReference type="InterPro" id="IPR012451">
    <property type="entry name" value="DUF1656"/>
</dbReference>
<dbReference type="Proteomes" id="UP000414136">
    <property type="component" value="Unassembled WGS sequence"/>
</dbReference>
<keyword evidence="4 5" id="KW-0472">Membrane</keyword>